<comment type="caution">
    <text evidence="2">The sequence shown here is derived from an EMBL/GenBank/DDBJ whole genome shotgun (WGS) entry which is preliminary data.</text>
</comment>
<feature type="transmembrane region" description="Helical" evidence="1">
    <location>
        <begin position="39"/>
        <end position="58"/>
    </location>
</feature>
<organism evidence="2">
    <name type="scientific">Clostridium perfringens</name>
    <dbReference type="NCBI Taxonomy" id="1502"/>
    <lineage>
        <taxon>Bacteria</taxon>
        <taxon>Bacillati</taxon>
        <taxon>Bacillota</taxon>
        <taxon>Clostridia</taxon>
        <taxon>Eubacteriales</taxon>
        <taxon>Clostridiaceae</taxon>
        <taxon>Clostridium</taxon>
    </lineage>
</organism>
<accession>A0A8H9R1M4</accession>
<dbReference type="EMBL" id="DACTCB010000066">
    <property type="protein sequence ID" value="HAT4309651.1"/>
    <property type="molecule type" value="Genomic_DNA"/>
</dbReference>
<keyword evidence="1" id="KW-0472">Membrane</keyword>
<dbReference type="Proteomes" id="UP000859547">
    <property type="component" value="Unassembled WGS sequence"/>
</dbReference>
<feature type="transmembrane region" description="Helical" evidence="1">
    <location>
        <begin position="6"/>
        <end position="27"/>
    </location>
</feature>
<protein>
    <submittedName>
        <fullName evidence="2">Uncharacterized protein</fullName>
    </submittedName>
</protein>
<reference evidence="2" key="1">
    <citation type="journal article" date="2018" name="Genome Biol.">
        <title>SKESA: strategic k-mer extension for scrupulous assemblies.</title>
        <authorList>
            <person name="Souvorov A."/>
            <person name="Agarwala R."/>
            <person name="Lipman D.J."/>
        </authorList>
    </citation>
    <scope>NUCLEOTIDE SEQUENCE</scope>
    <source>
        <strain evidence="2">C8</strain>
    </source>
</reference>
<keyword evidence="1" id="KW-0812">Transmembrane</keyword>
<sequence>MLTKNGNLILGTIAIITTLYLSIEFMIKSLDEKEPKKSFKYLILSACNMLALIFSTNVI</sequence>
<name>A0A8H9R1M4_CLOPF</name>
<evidence type="ECO:0000313" key="2">
    <source>
        <dbReference type="EMBL" id="HAT4309651.1"/>
    </source>
</evidence>
<gene>
    <name evidence="2" type="ORF">I9080_003521</name>
</gene>
<keyword evidence="1" id="KW-1133">Transmembrane helix</keyword>
<proteinExistence type="predicted"/>
<dbReference type="AlphaFoldDB" id="A0A8H9R1M4"/>
<reference evidence="2" key="2">
    <citation type="submission" date="2020-07" db="EMBL/GenBank/DDBJ databases">
        <authorList>
            <consortium name="NCBI Pathogen Detection Project"/>
        </authorList>
    </citation>
    <scope>NUCLEOTIDE SEQUENCE</scope>
    <source>
        <strain evidence="2">C8</strain>
    </source>
</reference>
<evidence type="ECO:0000256" key="1">
    <source>
        <dbReference type="SAM" id="Phobius"/>
    </source>
</evidence>